<keyword evidence="3" id="KW-1185">Reference proteome</keyword>
<dbReference type="AlphaFoldDB" id="A0A7J7K809"/>
<dbReference type="GO" id="GO:0045892">
    <property type="term" value="P:negative regulation of DNA-templated transcription"/>
    <property type="evidence" value="ECO:0007669"/>
    <property type="project" value="TreeGrafter"/>
</dbReference>
<dbReference type="GO" id="GO:0005737">
    <property type="term" value="C:cytoplasm"/>
    <property type="evidence" value="ECO:0007669"/>
    <property type="project" value="TreeGrafter"/>
</dbReference>
<dbReference type="GO" id="GO:0043153">
    <property type="term" value="P:entrainment of circadian clock by photoperiod"/>
    <property type="evidence" value="ECO:0007669"/>
    <property type="project" value="TreeGrafter"/>
</dbReference>
<accession>A0A7J7K809</accession>
<comment type="caution">
    <text evidence="2">The sequence shown here is derived from an EMBL/GenBank/DDBJ whole genome shotgun (WGS) entry which is preliminary data.</text>
</comment>
<dbReference type="Pfam" id="PF00875">
    <property type="entry name" value="DNA_photolyase"/>
    <property type="match status" value="1"/>
</dbReference>
<evidence type="ECO:0000313" key="3">
    <source>
        <dbReference type="Proteomes" id="UP000593567"/>
    </source>
</evidence>
<dbReference type="GO" id="GO:0032922">
    <property type="term" value="P:circadian regulation of gene expression"/>
    <property type="evidence" value="ECO:0007669"/>
    <property type="project" value="TreeGrafter"/>
</dbReference>
<dbReference type="InterPro" id="IPR036155">
    <property type="entry name" value="Crypto/Photolyase_N_sf"/>
</dbReference>
<proteinExistence type="predicted"/>
<sequence length="160" mass="18313">MSTPKNEIAIPHELLFESSDEEVSGDASTAVHWFRRCLRFHDNPALCEAIRSTDSFRCVYIIDPSNFSTNSSVESNKWRFLIESLQDLDHTLKRHNSRLYIIEGQPTYILPLLFKHWNVTVLSLEEDPSPYGARRDDAICSFVNKMAFMSSSDAPTLSIL</sequence>
<dbReference type="GO" id="GO:0003677">
    <property type="term" value="F:DNA binding"/>
    <property type="evidence" value="ECO:0007669"/>
    <property type="project" value="TreeGrafter"/>
</dbReference>
<dbReference type="EMBL" id="VXIV02001186">
    <property type="protein sequence ID" value="KAF6033991.1"/>
    <property type="molecule type" value="Genomic_DNA"/>
</dbReference>
<protein>
    <submittedName>
        <fullName evidence="2">CRY2</fullName>
    </submittedName>
</protein>
<evidence type="ECO:0000313" key="2">
    <source>
        <dbReference type="EMBL" id="KAF6033991.1"/>
    </source>
</evidence>
<dbReference type="InterPro" id="IPR002081">
    <property type="entry name" value="Cryptochrome/DNA_photolyase_1"/>
</dbReference>
<dbReference type="PANTHER" id="PTHR11455:SF30">
    <property type="entry name" value="CRYPTOCHROME-1"/>
    <property type="match status" value="1"/>
</dbReference>
<dbReference type="InterPro" id="IPR006050">
    <property type="entry name" value="DNA_photolyase_N"/>
</dbReference>
<dbReference type="Proteomes" id="UP000593567">
    <property type="component" value="Unassembled WGS sequence"/>
</dbReference>
<name>A0A7J7K809_BUGNE</name>
<reference evidence="2" key="1">
    <citation type="submission" date="2020-06" db="EMBL/GenBank/DDBJ databases">
        <title>Draft genome of Bugula neritina, a colonial animal packing powerful symbionts and potential medicines.</title>
        <authorList>
            <person name="Rayko M."/>
        </authorList>
    </citation>
    <scope>NUCLEOTIDE SEQUENCE [LARGE SCALE GENOMIC DNA]</scope>
    <source>
        <strain evidence="2">Kwan_BN1</strain>
    </source>
</reference>
<dbReference type="PROSITE" id="PS51645">
    <property type="entry name" value="PHR_CRY_ALPHA_BETA"/>
    <property type="match status" value="1"/>
</dbReference>
<dbReference type="InterPro" id="IPR014729">
    <property type="entry name" value="Rossmann-like_a/b/a_fold"/>
</dbReference>
<dbReference type="GO" id="GO:0071949">
    <property type="term" value="F:FAD binding"/>
    <property type="evidence" value="ECO:0007669"/>
    <property type="project" value="TreeGrafter"/>
</dbReference>
<dbReference type="Gene3D" id="3.40.50.620">
    <property type="entry name" value="HUPs"/>
    <property type="match status" value="1"/>
</dbReference>
<evidence type="ECO:0000259" key="1">
    <source>
        <dbReference type="PROSITE" id="PS51645"/>
    </source>
</evidence>
<dbReference type="OrthoDB" id="435881at2759"/>
<dbReference type="SUPFAM" id="SSF52425">
    <property type="entry name" value="Cryptochrome/photolyase, N-terminal domain"/>
    <property type="match status" value="1"/>
</dbReference>
<gene>
    <name evidence="2" type="ORF">EB796_007703</name>
</gene>
<feature type="domain" description="Photolyase/cryptochrome alpha/beta" evidence="1">
    <location>
        <begin position="28"/>
        <end position="156"/>
    </location>
</feature>
<dbReference type="PANTHER" id="PTHR11455">
    <property type="entry name" value="CRYPTOCHROME"/>
    <property type="match status" value="1"/>
</dbReference>
<organism evidence="2 3">
    <name type="scientific">Bugula neritina</name>
    <name type="common">Brown bryozoan</name>
    <name type="synonym">Sertularia neritina</name>
    <dbReference type="NCBI Taxonomy" id="10212"/>
    <lineage>
        <taxon>Eukaryota</taxon>
        <taxon>Metazoa</taxon>
        <taxon>Spiralia</taxon>
        <taxon>Lophotrochozoa</taxon>
        <taxon>Bryozoa</taxon>
        <taxon>Gymnolaemata</taxon>
        <taxon>Cheilostomatida</taxon>
        <taxon>Flustrina</taxon>
        <taxon>Buguloidea</taxon>
        <taxon>Bugulidae</taxon>
        <taxon>Bugula</taxon>
    </lineage>
</organism>
<dbReference type="GO" id="GO:0005634">
    <property type="term" value="C:nucleus"/>
    <property type="evidence" value="ECO:0007669"/>
    <property type="project" value="TreeGrafter"/>
</dbReference>